<dbReference type="AlphaFoldDB" id="Q8TSF5"/>
<feature type="transmembrane region" description="Helical" evidence="7">
    <location>
        <begin position="249"/>
        <end position="276"/>
    </location>
</feature>
<keyword evidence="10" id="KW-1185">Reference proteome</keyword>
<evidence type="ECO:0000313" key="9">
    <source>
        <dbReference type="EMBL" id="AAM04282.1"/>
    </source>
</evidence>
<evidence type="ECO:0000256" key="4">
    <source>
        <dbReference type="ARBA" id="ARBA00022692"/>
    </source>
</evidence>
<reference evidence="9 10" key="1">
    <citation type="journal article" date="2002" name="Genome Res.">
        <title>The genome of Methanosarcina acetivorans reveals extensive metabolic and physiological diversity.</title>
        <authorList>
            <person name="Galagan J.E."/>
            <person name="Nusbaum C."/>
            <person name="Roy A."/>
            <person name="Endrizzi M.G."/>
            <person name="Macdonald P."/>
            <person name="FitzHugh W."/>
            <person name="Calvo S."/>
            <person name="Engels R."/>
            <person name="Smirnov S."/>
            <person name="Atnoor D."/>
            <person name="Brown A."/>
            <person name="Allen N."/>
            <person name="Naylor J."/>
            <person name="Stange-Thomann N."/>
            <person name="DeArellano K."/>
            <person name="Johnson R."/>
            <person name="Linton L."/>
            <person name="McEwan P."/>
            <person name="McKernan K."/>
            <person name="Talamas J."/>
            <person name="Tirrell A."/>
            <person name="Ye W."/>
            <person name="Zimmer A."/>
            <person name="Barber R.D."/>
            <person name="Cann I."/>
            <person name="Graham D.E."/>
            <person name="Grahame D.A."/>
            <person name="Guss A."/>
            <person name="Hedderich R."/>
            <person name="Ingram-Smith C."/>
            <person name="Kuettner C.H."/>
            <person name="Krzycki J.A."/>
            <person name="Leigh J.A."/>
            <person name="Li W."/>
            <person name="Liu J."/>
            <person name="Mukhopadhyay B."/>
            <person name="Reeve J.N."/>
            <person name="Smith K."/>
            <person name="Springer T.A."/>
            <person name="Umayam L.A."/>
            <person name="White O."/>
            <person name="White R.H."/>
            <person name="de Macario E.C."/>
            <person name="Ferry J.G."/>
            <person name="Jarrell K.F."/>
            <person name="Jing H."/>
            <person name="Macario A.J.L."/>
            <person name="Paulsen I."/>
            <person name="Pritchett M."/>
            <person name="Sowers K.R."/>
            <person name="Swanson R.V."/>
            <person name="Zinder S.H."/>
            <person name="Lander E."/>
            <person name="Metcalf W.W."/>
            <person name="Birren B."/>
        </authorList>
    </citation>
    <scope>NUCLEOTIDE SEQUENCE [LARGE SCALE GENOMIC DNA]</scope>
    <source>
        <strain evidence="10">ATCC 35395 / DSM 2834 / JCM 12185 / C2A</strain>
    </source>
</reference>
<dbReference type="STRING" id="188937.MA_0843"/>
<keyword evidence="3" id="KW-1003">Cell membrane</keyword>
<gene>
    <name evidence="9" type="primary">dppC</name>
    <name evidence="9" type="ordered locus">MA_0843</name>
</gene>
<feature type="transmembrane region" description="Helical" evidence="7">
    <location>
        <begin position="75"/>
        <end position="96"/>
    </location>
</feature>
<comment type="similarity">
    <text evidence="7">Belongs to the binding-protein-dependent transport system permease family.</text>
</comment>
<dbReference type="PhylomeDB" id="Q8TSF5"/>
<dbReference type="PROSITE" id="PS50928">
    <property type="entry name" value="ABC_TM1"/>
    <property type="match status" value="1"/>
</dbReference>
<dbReference type="InterPro" id="IPR050366">
    <property type="entry name" value="BP-dependent_transpt_permease"/>
</dbReference>
<dbReference type="HOGENOM" id="CLU_028518_8_0_2"/>
<dbReference type="EnsemblBacteria" id="AAM04282">
    <property type="protein sequence ID" value="AAM04282"/>
    <property type="gene ID" value="MA_0843"/>
</dbReference>
<dbReference type="EMBL" id="AE010299">
    <property type="protein sequence ID" value="AAM04282.1"/>
    <property type="molecule type" value="Genomic_DNA"/>
</dbReference>
<feature type="transmembrane region" description="Helical" evidence="7">
    <location>
        <begin position="136"/>
        <end position="161"/>
    </location>
</feature>
<sequence>MQFPYLSAICSLTKYTENLTRELGYNGSWDMIKDIAASGNAGILSFIQALNISRINQIVSSVARPFSRFSTEGKIGIFGVLCIILMAVFAPVITMYPPQKITGDSLEPPGPGHILGTDELGMDIWSQICYGARMSLTIGLAVALASGFGGGAIGILAGYMGGHIDQGLMRVIDVTMALPSFPLLIVISAFLGPSILNVIFVLVLFSWAKPARIARSQTLALKKNNYIIAARNYGATPFYLLRKHIFPEVLPVLFVLVIGISSHAIIAEAGLAFLGLGDPTSKSWGMMLNHATGFRSIYFTPYWQWWLLPPLFMLIFLLLCLAFISRDMERILDPKLKIKKGF</sequence>
<evidence type="ECO:0000256" key="2">
    <source>
        <dbReference type="ARBA" id="ARBA00022448"/>
    </source>
</evidence>
<feature type="transmembrane region" description="Helical" evidence="7">
    <location>
        <begin position="181"/>
        <end position="205"/>
    </location>
</feature>
<feature type="transmembrane region" description="Helical" evidence="7">
    <location>
        <begin position="303"/>
        <end position="324"/>
    </location>
</feature>
<keyword evidence="6 7" id="KW-0472">Membrane</keyword>
<evidence type="ECO:0000256" key="3">
    <source>
        <dbReference type="ARBA" id="ARBA00022475"/>
    </source>
</evidence>
<evidence type="ECO:0000256" key="1">
    <source>
        <dbReference type="ARBA" id="ARBA00004651"/>
    </source>
</evidence>
<dbReference type="Proteomes" id="UP000002487">
    <property type="component" value="Chromosome"/>
</dbReference>
<dbReference type="GO" id="GO:0005886">
    <property type="term" value="C:plasma membrane"/>
    <property type="evidence" value="ECO:0000318"/>
    <property type="project" value="GO_Central"/>
</dbReference>
<dbReference type="Pfam" id="PF00528">
    <property type="entry name" value="BPD_transp_1"/>
    <property type="match status" value="1"/>
</dbReference>
<organism evidence="9 10">
    <name type="scientific">Methanosarcina acetivorans (strain ATCC 35395 / DSM 2834 / JCM 12185 / C2A)</name>
    <dbReference type="NCBI Taxonomy" id="188937"/>
    <lineage>
        <taxon>Archaea</taxon>
        <taxon>Methanobacteriati</taxon>
        <taxon>Methanobacteriota</taxon>
        <taxon>Stenosarchaea group</taxon>
        <taxon>Methanomicrobia</taxon>
        <taxon>Methanosarcinales</taxon>
        <taxon>Methanosarcinaceae</taxon>
        <taxon>Methanosarcina</taxon>
    </lineage>
</organism>
<accession>Q8TSF5</accession>
<dbReference type="SUPFAM" id="SSF161098">
    <property type="entry name" value="MetI-like"/>
    <property type="match status" value="1"/>
</dbReference>
<keyword evidence="2 7" id="KW-0813">Transport</keyword>
<protein>
    <submittedName>
        <fullName evidence="9">Dipeptide ABC transporter, permease</fullName>
    </submittedName>
</protein>
<dbReference type="InterPro" id="IPR000515">
    <property type="entry name" value="MetI-like"/>
</dbReference>
<comment type="subcellular location">
    <subcellularLocation>
        <location evidence="1 7">Cell membrane</location>
        <topology evidence="1 7">Multi-pass membrane protein</topology>
    </subcellularLocation>
</comment>
<dbReference type="Gene3D" id="1.10.3720.10">
    <property type="entry name" value="MetI-like"/>
    <property type="match status" value="1"/>
</dbReference>
<evidence type="ECO:0000259" key="8">
    <source>
        <dbReference type="PROSITE" id="PS50928"/>
    </source>
</evidence>
<dbReference type="KEGG" id="mac:MA_0843"/>
<evidence type="ECO:0000256" key="6">
    <source>
        <dbReference type="ARBA" id="ARBA00023136"/>
    </source>
</evidence>
<keyword evidence="5 7" id="KW-1133">Transmembrane helix</keyword>
<dbReference type="PANTHER" id="PTHR43386:SF1">
    <property type="entry name" value="D,D-DIPEPTIDE TRANSPORT SYSTEM PERMEASE PROTEIN DDPC-RELATED"/>
    <property type="match status" value="1"/>
</dbReference>
<dbReference type="CDD" id="cd06261">
    <property type="entry name" value="TM_PBP2"/>
    <property type="match status" value="1"/>
</dbReference>
<dbReference type="PANTHER" id="PTHR43386">
    <property type="entry name" value="OLIGOPEPTIDE TRANSPORT SYSTEM PERMEASE PROTEIN APPC"/>
    <property type="match status" value="1"/>
</dbReference>
<keyword evidence="4 7" id="KW-0812">Transmembrane</keyword>
<evidence type="ECO:0000313" key="10">
    <source>
        <dbReference type="Proteomes" id="UP000002487"/>
    </source>
</evidence>
<evidence type="ECO:0000256" key="7">
    <source>
        <dbReference type="RuleBase" id="RU363032"/>
    </source>
</evidence>
<proteinExistence type="inferred from homology"/>
<dbReference type="InterPro" id="IPR035906">
    <property type="entry name" value="MetI-like_sf"/>
</dbReference>
<dbReference type="GO" id="GO:0022857">
    <property type="term" value="F:transmembrane transporter activity"/>
    <property type="evidence" value="ECO:0000318"/>
    <property type="project" value="GO_Central"/>
</dbReference>
<evidence type="ECO:0000256" key="5">
    <source>
        <dbReference type="ARBA" id="ARBA00022989"/>
    </source>
</evidence>
<name>Q8TSF5_METAC</name>
<dbReference type="InParanoid" id="Q8TSF5"/>
<feature type="domain" description="ABC transmembrane type-1" evidence="8">
    <location>
        <begin position="136"/>
        <end position="325"/>
    </location>
</feature>